<evidence type="ECO:0000256" key="3">
    <source>
        <dbReference type="ARBA" id="ARBA00022490"/>
    </source>
</evidence>
<evidence type="ECO:0000256" key="4">
    <source>
        <dbReference type="ARBA" id="ARBA00023242"/>
    </source>
</evidence>
<feature type="compositionally biased region" description="Polar residues" evidence="5">
    <location>
        <begin position="15"/>
        <end position="40"/>
    </location>
</feature>
<comment type="caution">
    <text evidence="6">The sequence shown here is derived from an EMBL/GenBank/DDBJ whole genome shotgun (WGS) entry which is preliminary data.</text>
</comment>
<dbReference type="AlphaFoldDB" id="A0A835RNG0"/>
<dbReference type="Proteomes" id="UP000639772">
    <property type="component" value="Unassembled WGS sequence"/>
</dbReference>
<evidence type="ECO:0008006" key="8">
    <source>
        <dbReference type="Google" id="ProtNLM"/>
    </source>
</evidence>
<accession>A0A835RNG0</accession>
<keyword evidence="3" id="KW-0963">Cytoplasm</keyword>
<comment type="subcellular location">
    <subcellularLocation>
        <location evidence="2">Cytoplasm</location>
    </subcellularLocation>
    <subcellularLocation>
        <location evidence="1">Nucleus</location>
    </subcellularLocation>
</comment>
<organism evidence="6 7">
    <name type="scientific">Vanilla planifolia</name>
    <name type="common">Vanilla</name>
    <dbReference type="NCBI Taxonomy" id="51239"/>
    <lineage>
        <taxon>Eukaryota</taxon>
        <taxon>Viridiplantae</taxon>
        <taxon>Streptophyta</taxon>
        <taxon>Embryophyta</taxon>
        <taxon>Tracheophyta</taxon>
        <taxon>Spermatophyta</taxon>
        <taxon>Magnoliopsida</taxon>
        <taxon>Liliopsida</taxon>
        <taxon>Asparagales</taxon>
        <taxon>Orchidaceae</taxon>
        <taxon>Vanilloideae</taxon>
        <taxon>Vanilleae</taxon>
        <taxon>Vanilla</taxon>
    </lineage>
</organism>
<dbReference type="PANTHER" id="PTHR31250:SF14">
    <property type="entry name" value="IQ DOMAIN-CONTAINING PROTEIN IQM2"/>
    <property type="match status" value="1"/>
</dbReference>
<feature type="region of interest" description="Disordered" evidence="5">
    <location>
        <begin position="421"/>
        <end position="445"/>
    </location>
</feature>
<gene>
    <name evidence="6" type="ORF">HPP92_005848</name>
</gene>
<evidence type="ECO:0000313" key="6">
    <source>
        <dbReference type="EMBL" id="KAG0494854.1"/>
    </source>
</evidence>
<dbReference type="PANTHER" id="PTHR31250">
    <property type="entry name" value="IQ DOMAIN-CONTAINING PROTEIN IQM3"/>
    <property type="match status" value="1"/>
</dbReference>
<dbReference type="GO" id="GO:0005737">
    <property type="term" value="C:cytoplasm"/>
    <property type="evidence" value="ECO:0007669"/>
    <property type="project" value="UniProtKB-SubCell"/>
</dbReference>
<evidence type="ECO:0000256" key="2">
    <source>
        <dbReference type="ARBA" id="ARBA00004496"/>
    </source>
</evidence>
<dbReference type="GO" id="GO:0005634">
    <property type="term" value="C:nucleus"/>
    <property type="evidence" value="ECO:0007669"/>
    <property type="project" value="UniProtKB-SubCell"/>
</dbReference>
<sequence length="509" mass="57388">MGFAISRPGDDTKGLASNSLIQGQEAQATNRKETTVSPRPSSARRIRFRGEDANSPQAELGSPKHEATVKLKKVYKSFRTRRQLADCVVLEEQRWKLFDFALLESSSVSFFNKEKPESAISMWFRARTRAAKVGKGLSKDENAQKLALQHWLEAIDPRHRYGHNLQFYCDCWLLCENKQPFFYWLDVGEGKEVSLEACSRLKLQQQCIKYLGPKERKPYKAIVEDGKLVYKMSRVVIDTTGGSKDAKWIFVLSTTRKLYVGLKRKGAFQHSSFLAGGAASAAGRLVVEHGILKALWPHSGHYHPTEEHFQEFLSFLEENNVDLTNVKKAPEADGEEWGITHGSKGLVSDLTCLNVDSESHTTSLSSKSFHLHHTSSVVLEDACSLMEMEQIGSEKFYRFNDRGETPREKVLYNRTESLQVYGKPEQSGGGSKESSLPSKRNLGFHKTNLDIEENEDVKEDSTCEEFNFERNSSKKILKSCCLEQGLPLNWTIDVGPSLGLPHCISVGHF</sequence>
<dbReference type="EMBL" id="JADCNM010000002">
    <property type="protein sequence ID" value="KAG0494854.1"/>
    <property type="molecule type" value="Genomic_DNA"/>
</dbReference>
<evidence type="ECO:0000313" key="7">
    <source>
        <dbReference type="Proteomes" id="UP000639772"/>
    </source>
</evidence>
<proteinExistence type="predicted"/>
<evidence type="ECO:0000256" key="5">
    <source>
        <dbReference type="SAM" id="MobiDB-lite"/>
    </source>
</evidence>
<dbReference type="OrthoDB" id="7344096at2759"/>
<evidence type="ECO:0000256" key="1">
    <source>
        <dbReference type="ARBA" id="ARBA00004123"/>
    </source>
</evidence>
<reference evidence="6 7" key="1">
    <citation type="journal article" date="2020" name="Nat. Food">
        <title>A phased Vanilla planifolia genome enables genetic improvement of flavour and production.</title>
        <authorList>
            <person name="Hasing T."/>
            <person name="Tang H."/>
            <person name="Brym M."/>
            <person name="Khazi F."/>
            <person name="Huang T."/>
            <person name="Chambers A.H."/>
        </authorList>
    </citation>
    <scope>NUCLEOTIDE SEQUENCE [LARGE SCALE GENOMIC DNA]</scope>
    <source>
        <tissue evidence="6">Leaf</tissue>
    </source>
</reference>
<name>A0A835RNG0_VANPL</name>
<dbReference type="InterPro" id="IPR044159">
    <property type="entry name" value="IQM"/>
</dbReference>
<feature type="region of interest" description="Disordered" evidence="5">
    <location>
        <begin position="1"/>
        <end position="64"/>
    </location>
</feature>
<keyword evidence="4" id="KW-0539">Nucleus</keyword>
<protein>
    <recommendedName>
        <fullName evidence="8">Calmodulin-binding protein</fullName>
    </recommendedName>
</protein>